<evidence type="ECO:0000256" key="12">
    <source>
        <dbReference type="SAM" id="MobiDB-lite"/>
    </source>
</evidence>
<dbReference type="Gene3D" id="3.40.1170.60">
    <property type="match status" value="1"/>
</dbReference>
<dbReference type="InterPro" id="IPR043502">
    <property type="entry name" value="DNA/RNA_pol_sf"/>
</dbReference>
<sequence>MMLANDQDEEGLGSTAYNAEAGRVDVRFADSISLKTTALVIAASDKAGMKGAPRDRINEIIARESKGSLFMQRAHHLAEKDGEKIQSLLQRLNEKDDQSDNWRVSMCEDTIDPQLERYRSQRKKVSTRVVVDLDSFFISCHILDNPELDESPCCVGGPKMISTSNYKARRYGVRAAMPGFIGQVLVKELSGGSECLTFVKSDFKLYHSKSAEVKAILQEYDKTLKMCSLDEAYMDIESYLDAYFSITEGDRDHAAITKRMSNSDDDRPPLQEMASILEIKEVTKNLLHSIRKRVHRETGLTCSAGTASNFMIAKIASDMNKPNGQVFVGPSEEEIRTFLSPLSVRKVCGVGRILEKFLRATLGVVTVADLYAKRAEVNFLFKPATAQFLLRVSIGYSEDSRRESEGGERGDDESAQRKGMSGERTFQPTDTWSDLCVKLESIATRLAKDIQSKGLKPRTIGLKVKLANFNLLTRTNTRQVALFQQAGDGSTQTLVDIAVKLLRDVKRAFVEEHKDKAGFMVRLLGVRCSNFRLERETQPSILQFQKNACDVQLDQLEPGHPLETSAGLSST</sequence>
<dbReference type="PANTHER" id="PTHR11076:SF33">
    <property type="entry name" value="DNA POLYMERASE KAPPA"/>
    <property type="match status" value="1"/>
</dbReference>
<dbReference type="GO" id="GO:0005634">
    <property type="term" value="C:nucleus"/>
    <property type="evidence" value="ECO:0007669"/>
    <property type="project" value="TreeGrafter"/>
</dbReference>
<dbReference type="InterPro" id="IPR001126">
    <property type="entry name" value="UmuC"/>
</dbReference>
<evidence type="ECO:0000256" key="4">
    <source>
        <dbReference type="ARBA" id="ARBA00022695"/>
    </source>
</evidence>
<dbReference type="PANTHER" id="PTHR11076">
    <property type="entry name" value="DNA REPAIR POLYMERASE UMUC / TRANSFERASE FAMILY MEMBER"/>
    <property type="match status" value="1"/>
</dbReference>
<dbReference type="CDD" id="cd03586">
    <property type="entry name" value="PolY_Pol_IV_kappa"/>
    <property type="match status" value="1"/>
</dbReference>
<dbReference type="OrthoDB" id="1747274at2759"/>
<gene>
    <name evidence="14" type="ORF">THAOC_32274</name>
</gene>
<dbReference type="GO" id="GO:0003684">
    <property type="term" value="F:damaged DNA binding"/>
    <property type="evidence" value="ECO:0007669"/>
    <property type="project" value="InterPro"/>
</dbReference>
<dbReference type="FunFam" id="3.30.1490.100:FF:000004">
    <property type="entry name" value="DNA polymerase IV"/>
    <property type="match status" value="1"/>
</dbReference>
<evidence type="ECO:0000256" key="10">
    <source>
        <dbReference type="ARBA" id="ARBA00023204"/>
    </source>
</evidence>
<organism evidence="14 15">
    <name type="scientific">Thalassiosira oceanica</name>
    <name type="common">Marine diatom</name>
    <dbReference type="NCBI Taxonomy" id="159749"/>
    <lineage>
        <taxon>Eukaryota</taxon>
        <taxon>Sar</taxon>
        <taxon>Stramenopiles</taxon>
        <taxon>Ochrophyta</taxon>
        <taxon>Bacillariophyta</taxon>
        <taxon>Coscinodiscophyceae</taxon>
        <taxon>Thalassiosirophycidae</taxon>
        <taxon>Thalassiosirales</taxon>
        <taxon>Thalassiosiraceae</taxon>
        <taxon>Thalassiosira</taxon>
    </lineage>
</organism>
<dbReference type="GO" id="GO:0042276">
    <property type="term" value="P:error-prone translesion synthesis"/>
    <property type="evidence" value="ECO:0007669"/>
    <property type="project" value="TreeGrafter"/>
</dbReference>
<evidence type="ECO:0000256" key="6">
    <source>
        <dbReference type="ARBA" id="ARBA00022723"/>
    </source>
</evidence>
<dbReference type="Gene3D" id="3.30.1490.100">
    <property type="entry name" value="DNA polymerase, Y-family, little finger domain"/>
    <property type="match status" value="1"/>
</dbReference>
<feature type="domain" description="UmuC" evidence="13">
    <location>
        <begin position="128"/>
        <end position="351"/>
    </location>
</feature>
<dbReference type="GO" id="GO:0003887">
    <property type="term" value="F:DNA-directed DNA polymerase activity"/>
    <property type="evidence" value="ECO:0007669"/>
    <property type="project" value="UniProtKB-KW"/>
</dbReference>
<dbReference type="OMA" id="KYRTYDT"/>
<dbReference type="Proteomes" id="UP000266841">
    <property type="component" value="Unassembled WGS sequence"/>
</dbReference>
<dbReference type="InterPro" id="IPR017961">
    <property type="entry name" value="DNA_pol_Y-fam_little_finger"/>
</dbReference>
<evidence type="ECO:0000256" key="5">
    <source>
        <dbReference type="ARBA" id="ARBA00022705"/>
    </source>
</evidence>
<dbReference type="GO" id="GO:0006260">
    <property type="term" value="P:DNA replication"/>
    <property type="evidence" value="ECO:0007669"/>
    <property type="project" value="UniProtKB-KW"/>
</dbReference>
<dbReference type="Gene3D" id="3.30.70.270">
    <property type="match status" value="2"/>
</dbReference>
<evidence type="ECO:0000259" key="13">
    <source>
        <dbReference type="PROSITE" id="PS50173"/>
    </source>
</evidence>
<keyword evidence="8" id="KW-0460">Magnesium</keyword>
<evidence type="ECO:0000256" key="2">
    <source>
        <dbReference type="ARBA" id="ARBA00016178"/>
    </source>
</evidence>
<keyword evidence="3" id="KW-0808">Transferase</keyword>
<keyword evidence="7" id="KW-0227">DNA damage</keyword>
<dbReference type="AlphaFoldDB" id="K0R6C6"/>
<feature type="non-terminal residue" evidence="14">
    <location>
        <position position="571"/>
    </location>
</feature>
<reference evidence="14 15" key="1">
    <citation type="journal article" date="2012" name="Genome Biol.">
        <title>Genome and low-iron response of an oceanic diatom adapted to chronic iron limitation.</title>
        <authorList>
            <person name="Lommer M."/>
            <person name="Specht M."/>
            <person name="Roy A.S."/>
            <person name="Kraemer L."/>
            <person name="Andreson R."/>
            <person name="Gutowska M.A."/>
            <person name="Wolf J."/>
            <person name="Bergner S.V."/>
            <person name="Schilhabel M.B."/>
            <person name="Klostermeier U.C."/>
            <person name="Beiko R.G."/>
            <person name="Rosenstiel P."/>
            <person name="Hippler M."/>
            <person name="Laroche J."/>
        </authorList>
    </citation>
    <scope>NUCLEOTIDE SEQUENCE [LARGE SCALE GENOMIC DNA]</scope>
    <source>
        <strain evidence="14 15">CCMP1005</strain>
    </source>
</reference>
<dbReference type="SUPFAM" id="SSF100879">
    <property type="entry name" value="Lesion bypass DNA polymerase (Y-family), little finger domain"/>
    <property type="match status" value="1"/>
</dbReference>
<feature type="compositionally biased region" description="Basic and acidic residues" evidence="12">
    <location>
        <begin position="400"/>
        <end position="416"/>
    </location>
</feature>
<dbReference type="InterPro" id="IPR036775">
    <property type="entry name" value="DNA_pol_Y-fam_lit_finger_sf"/>
</dbReference>
<evidence type="ECO:0000256" key="9">
    <source>
        <dbReference type="ARBA" id="ARBA00022932"/>
    </source>
</evidence>
<evidence type="ECO:0000256" key="11">
    <source>
        <dbReference type="ARBA" id="ARBA00049244"/>
    </source>
</evidence>
<keyword evidence="6" id="KW-0479">Metal-binding</keyword>
<evidence type="ECO:0000313" key="14">
    <source>
        <dbReference type="EMBL" id="EJK48893.1"/>
    </source>
</evidence>
<dbReference type="InterPro" id="IPR022880">
    <property type="entry name" value="DNApol_IV"/>
</dbReference>
<evidence type="ECO:0000256" key="1">
    <source>
        <dbReference type="ARBA" id="ARBA00012417"/>
    </source>
</evidence>
<keyword evidence="15" id="KW-1185">Reference proteome</keyword>
<keyword evidence="4" id="KW-0548">Nucleotidyltransferase</keyword>
<comment type="catalytic activity">
    <reaction evidence="11">
        <text>DNA(n) + a 2'-deoxyribonucleoside 5'-triphosphate = DNA(n+1) + diphosphate</text>
        <dbReference type="Rhea" id="RHEA:22508"/>
        <dbReference type="Rhea" id="RHEA-COMP:17339"/>
        <dbReference type="Rhea" id="RHEA-COMP:17340"/>
        <dbReference type="ChEBI" id="CHEBI:33019"/>
        <dbReference type="ChEBI" id="CHEBI:61560"/>
        <dbReference type="ChEBI" id="CHEBI:173112"/>
        <dbReference type="EC" id="2.7.7.7"/>
    </reaction>
</comment>
<protein>
    <recommendedName>
        <fullName evidence="2">DNA polymerase kappa</fullName>
        <ecNumber evidence="1">2.7.7.7</ecNumber>
    </recommendedName>
</protein>
<dbReference type="eggNOG" id="KOG2094">
    <property type="taxonomic scope" value="Eukaryota"/>
</dbReference>
<dbReference type="InterPro" id="IPR043128">
    <property type="entry name" value="Rev_trsase/Diguanyl_cyclase"/>
</dbReference>
<evidence type="ECO:0000256" key="7">
    <source>
        <dbReference type="ARBA" id="ARBA00022763"/>
    </source>
</evidence>
<dbReference type="SUPFAM" id="SSF56672">
    <property type="entry name" value="DNA/RNA polymerases"/>
    <property type="match status" value="1"/>
</dbReference>
<dbReference type="Pfam" id="PF00817">
    <property type="entry name" value="IMS"/>
    <property type="match status" value="1"/>
</dbReference>
<keyword evidence="5" id="KW-0235">DNA replication</keyword>
<keyword evidence="9" id="KW-0239">DNA-directed DNA polymerase</keyword>
<dbReference type="GO" id="GO:0046872">
    <property type="term" value="F:metal ion binding"/>
    <property type="evidence" value="ECO:0007669"/>
    <property type="project" value="UniProtKB-KW"/>
</dbReference>
<dbReference type="EMBL" id="AGNL01045326">
    <property type="protein sequence ID" value="EJK48893.1"/>
    <property type="molecule type" value="Genomic_DNA"/>
</dbReference>
<dbReference type="Gene3D" id="1.10.150.20">
    <property type="entry name" value="5' to 3' exonuclease, C-terminal subdomain"/>
    <property type="match status" value="1"/>
</dbReference>
<dbReference type="Pfam" id="PF11799">
    <property type="entry name" value="IMS_C"/>
    <property type="match status" value="1"/>
</dbReference>
<comment type="caution">
    <text evidence="14">The sequence shown here is derived from an EMBL/GenBank/DDBJ whole genome shotgun (WGS) entry which is preliminary data.</text>
</comment>
<dbReference type="PROSITE" id="PS50173">
    <property type="entry name" value="UMUC"/>
    <property type="match status" value="1"/>
</dbReference>
<feature type="region of interest" description="Disordered" evidence="12">
    <location>
        <begin position="400"/>
        <end position="427"/>
    </location>
</feature>
<evidence type="ECO:0000256" key="8">
    <source>
        <dbReference type="ARBA" id="ARBA00022842"/>
    </source>
</evidence>
<evidence type="ECO:0000256" key="3">
    <source>
        <dbReference type="ARBA" id="ARBA00022679"/>
    </source>
</evidence>
<dbReference type="Gene3D" id="1.10.150.810">
    <property type="match status" value="1"/>
</dbReference>
<proteinExistence type="predicted"/>
<keyword evidence="10" id="KW-0234">DNA repair</keyword>
<accession>K0R6C6</accession>
<evidence type="ECO:0000313" key="15">
    <source>
        <dbReference type="Proteomes" id="UP000266841"/>
    </source>
</evidence>
<dbReference type="InterPro" id="IPR050116">
    <property type="entry name" value="DNA_polymerase-Y"/>
</dbReference>
<dbReference type="EC" id="2.7.7.7" evidence="1"/>
<name>K0R6C6_THAOC</name>
<dbReference type="GO" id="GO:0006281">
    <property type="term" value="P:DNA repair"/>
    <property type="evidence" value="ECO:0007669"/>
    <property type="project" value="UniProtKB-KW"/>
</dbReference>